<evidence type="ECO:0000313" key="1">
    <source>
        <dbReference type="EMBL" id="UUD37177.1"/>
    </source>
</evidence>
<evidence type="ECO:0000313" key="2">
    <source>
        <dbReference type="Proteomes" id="UP001059576"/>
    </source>
</evidence>
<accession>A0ABY5J4X1</accession>
<reference evidence="1" key="1">
    <citation type="submission" date="2022-07" db="EMBL/GenBank/DDBJ databases">
        <title>Complete genome of Mycoplasma equigenitalium type strain T37.</title>
        <authorList>
            <person name="Spergser J."/>
        </authorList>
    </citation>
    <scope>NUCLEOTIDE SEQUENCE</scope>
    <source>
        <strain evidence="1">T37</strain>
    </source>
</reference>
<organism evidence="1 2">
    <name type="scientific">Mycoplasmopsis equigenitalium</name>
    <dbReference type="NCBI Taxonomy" id="114883"/>
    <lineage>
        <taxon>Bacteria</taxon>
        <taxon>Bacillati</taxon>
        <taxon>Mycoplasmatota</taxon>
        <taxon>Mycoplasmoidales</taxon>
        <taxon>Metamycoplasmataceae</taxon>
        <taxon>Mycoplasmopsis</taxon>
    </lineage>
</organism>
<gene>
    <name evidence="1" type="ORF">NPA09_01215</name>
</gene>
<dbReference type="Proteomes" id="UP001059576">
    <property type="component" value="Chromosome"/>
</dbReference>
<dbReference type="Gene3D" id="3.40.50.10490">
    <property type="entry name" value="Glucose-6-phosphate isomerase like protein, domain 1"/>
    <property type="match status" value="2"/>
</dbReference>
<dbReference type="RefSeq" id="WP_129722075.1">
    <property type="nucleotide sequence ID" value="NZ_CP101808.1"/>
</dbReference>
<keyword evidence="2" id="KW-1185">Reference proteome</keyword>
<dbReference type="EMBL" id="CP101808">
    <property type="protein sequence ID" value="UUD37177.1"/>
    <property type="molecule type" value="Genomic_DNA"/>
</dbReference>
<dbReference type="SUPFAM" id="SSF53697">
    <property type="entry name" value="SIS domain"/>
    <property type="match status" value="1"/>
</dbReference>
<sequence length="401" mass="46709">MSNILINYHNVPVASILEANAPKVLEVANAIENYTIDGFEYLSFKDVIYGYNKKTFLMLAEEVKKINELQIKDIVVICSPIVCKQLAAALDFLMNKHVHSKNTIKTHFISNGDSIDKINEISKKIQQKPFILINFMFSKNNYQKHVFEIFNNLLIASQGKYNSKKYIYFAVKTSDRENFYFAKYKKFNVLVINEKFMENFSFFSYPSLLILALNRVNVEEIIKSAIEADAEFNELDIDFNELLKYVTIVNALNRQTLSFGYFENKNEQLIEFTTSLLLNVSKKIVIQQKYPLAFYTNVNLMRNGLSTLDHIFSFKNKMYDYDVYDDIYNEDNLANINTLSMNNIQDSIKESTIEVKSNFGNTPIIEFIFEDTSNKTLSHFMVLMQRICILLRYLDAKNPFI</sequence>
<evidence type="ECO:0008006" key="3">
    <source>
        <dbReference type="Google" id="ProtNLM"/>
    </source>
</evidence>
<dbReference type="InterPro" id="IPR046348">
    <property type="entry name" value="SIS_dom_sf"/>
</dbReference>
<name>A0ABY5J4X1_9BACT</name>
<protein>
    <recommendedName>
        <fullName evidence="3">Glucose-6-phosphate isomerase</fullName>
    </recommendedName>
</protein>
<proteinExistence type="predicted"/>